<evidence type="ECO:0000313" key="2">
    <source>
        <dbReference type="Proteomes" id="UP000297475"/>
    </source>
</evidence>
<dbReference type="AlphaFoldDB" id="A0A4Z0WCU8"/>
<comment type="caution">
    <text evidence="1">The sequence shown here is derived from an EMBL/GenBank/DDBJ whole genome shotgun (WGS) entry which is preliminary data.</text>
</comment>
<reference evidence="1 2" key="1">
    <citation type="submission" date="2019-04" db="EMBL/GenBank/DDBJ databases">
        <title>Natronospirillum operosus gen. nov., sp. nov., a haloalkaliphilic satellite isolated from decaying biomass of laboratory culture of cyanobacterium Geitlerinema sp. and proposal of Natronospirillaceae fam. nov. and Saccharospirillaceae fam. nov.</title>
        <authorList>
            <person name="Kevbrin V."/>
            <person name="Boltyanskaya Y."/>
            <person name="Koziaeva V."/>
            <person name="Grouzdev D.S."/>
            <person name="Park M."/>
            <person name="Cho J."/>
        </authorList>
    </citation>
    <scope>NUCLEOTIDE SEQUENCE [LARGE SCALE GENOMIC DNA]</scope>
    <source>
        <strain evidence="1 2">G-116</strain>
    </source>
</reference>
<organism evidence="1 2">
    <name type="scientific">Natronospirillum operosum</name>
    <dbReference type="NCBI Taxonomy" id="2759953"/>
    <lineage>
        <taxon>Bacteria</taxon>
        <taxon>Pseudomonadati</taxon>
        <taxon>Pseudomonadota</taxon>
        <taxon>Gammaproteobacteria</taxon>
        <taxon>Oceanospirillales</taxon>
        <taxon>Natronospirillaceae</taxon>
        <taxon>Natronospirillum</taxon>
    </lineage>
</organism>
<dbReference type="RefSeq" id="WP_135484103.1">
    <property type="nucleotide sequence ID" value="NZ_SRMF01000007.1"/>
</dbReference>
<keyword evidence="2" id="KW-1185">Reference proteome</keyword>
<dbReference type="Proteomes" id="UP000297475">
    <property type="component" value="Unassembled WGS sequence"/>
</dbReference>
<dbReference type="EMBL" id="SRMF01000007">
    <property type="protein sequence ID" value="TGG91692.1"/>
    <property type="molecule type" value="Genomic_DNA"/>
</dbReference>
<sequence length="77" mass="8960">MKQLNRSGKPDAFKLLSRLWISLVHYLRKQLTQPDVSSLSDRQLRDIGLDRSGIDGQSERSVMAHYRDDLSDIGRRY</sequence>
<accession>A0A4Z0WCU8</accession>
<dbReference type="OrthoDB" id="6505244at2"/>
<protein>
    <submittedName>
        <fullName evidence="1">DUF1127 domain-containing protein</fullName>
    </submittedName>
</protein>
<gene>
    <name evidence="1" type="ORF">E4656_14955</name>
</gene>
<name>A0A4Z0WCU8_9GAMM</name>
<proteinExistence type="predicted"/>
<evidence type="ECO:0000313" key="1">
    <source>
        <dbReference type="EMBL" id="TGG91692.1"/>
    </source>
</evidence>